<dbReference type="Proteomes" id="UP000887574">
    <property type="component" value="Unplaced"/>
</dbReference>
<dbReference type="Gene3D" id="3.40.50.1820">
    <property type="entry name" value="alpha/beta hydrolase"/>
    <property type="match status" value="1"/>
</dbReference>
<dbReference type="AlphaFoldDB" id="A0A915DQ11"/>
<keyword evidence="1" id="KW-1185">Reference proteome</keyword>
<sequence>MNIEFDVAPESLYIEEISKEQRKPFYRLNLIHRRWTGDQQNTSRLNKIISGKNSSKKGFIEQKLDHFNSFEQRTWKQIFYHSNEFYKNNNVVFYTLVENLKDVKEY</sequence>
<organism evidence="1 2">
    <name type="scientific">Ditylenchus dipsaci</name>
    <dbReference type="NCBI Taxonomy" id="166011"/>
    <lineage>
        <taxon>Eukaryota</taxon>
        <taxon>Metazoa</taxon>
        <taxon>Ecdysozoa</taxon>
        <taxon>Nematoda</taxon>
        <taxon>Chromadorea</taxon>
        <taxon>Rhabditida</taxon>
        <taxon>Tylenchina</taxon>
        <taxon>Tylenchomorpha</taxon>
        <taxon>Sphaerularioidea</taxon>
        <taxon>Anguinidae</taxon>
        <taxon>Anguininae</taxon>
        <taxon>Ditylenchus</taxon>
    </lineage>
</organism>
<evidence type="ECO:0000313" key="1">
    <source>
        <dbReference type="Proteomes" id="UP000887574"/>
    </source>
</evidence>
<evidence type="ECO:0000313" key="2">
    <source>
        <dbReference type="WBParaSite" id="jg2191"/>
    </source>
</evidence>
<accession>A0A915DQ11</accession>
<protein>
    <submittedName>
        <fullName evidence="2">Uncharacterized protein</fullName>
    </submittedName>
</protein>
<dbReference type="WBParaSite" id="jg2191">
    <property type="protein sequence ID" value="jg2191"/>
    <property type="gene ID" value="jg2191"/>
</dbReference>
<name>A0A915DQ11_9BILA</name>
<dbReference type="InterPro" id="IPR029058">
    <property type="entry name" value="AB_hydrolase_fold"/>
</dbReference>
<proteinExistence type="predicted"/>
<reference evidence="2" key="1">
    <citation type="submission" date="2022-11" db="UniProtKB">
        <authorList>
            <consortium name="WormBaseParasite"/>
        </authorList>
    </citation>
    <scope>IDENTIFICATION</scope>
</reference>